<feature type="region of interest" description="Disordered" evidence="11">
    <location>
        <begin position="565"/>
        <end position="592"/>
    </location>
</feature>
<evidence type="ECO:0000256" key="4">
    <source>
        <dbReference type="ARBA" id="ARBA00012485"/>
    </source>
</evidence>
<dbReference type="Pfam" id="PF14377">
    <property type="entry name" value="UBM"/>
    <property type="match status" value="3"/>
</dbReference>
<keyword evidence="8" id="KW-0539">Nucleus</keyword>
<dbReference type="InterPro" id="IPR037197">
    <property type="entry name" value="WWE_dom_sf"/>
</dbReference>
<feature type="region of interest" description="Disordered" evidence="11">
    <location>
        <begin position="2883"/>
        <end position="2906"/>
    </location>
</feature>
<feature type="region of interest" description="Disordered" evidence="11">
    <location>
        <begin position="1555"/>
        <end position="1637"/>
    </location>
</feature>
<dbReference type="Pfam" id="PF02825">
    <property type="entry name" value="WWE"/>
    <property type="match status" value="1"/>
</dbReference>
<feature type="compositionally biased region" description="Polar residues" evidence="11">
    <location>
        <begin position="2895"/>
        <end position="2906"/>
    </location>
</feature>
<keyword evidence="5" id="KW-0597">Phosphoprotein</keyword>
<dbReference type="Pfam" id="PF00627">
    <property type="entry name" value="UBA"/>
    <property type="match status" value="1"/>
</dbReference>
<evidence type="ECO:0000313" key="16">
    <source>
        <dbReference type="Proteomes" id="UP000288716"/>
    </source>
</evidence>
<dbReference type="PANTHER" id="PTHR11254">
    <property type="entry name" value="HECT DOMAIN UBIQUITIN-PROTEIN LIGASE"/>
    <property type="match status" value="1"/>
</dbReference>
<dbReference type="InterPro" id="IPR041918">
    <property type="entry name" value="UBA_HUWE1"/>
</dbReference>
<evidence type="ECO:0000313" key="15">
    <source>
        <dbReference type="EMBL" id="RWS28597.1"/>
    </source>
</evidence>
<dbReference type="Pfam" id="PF00632">
    <property type="entry name" value="HECT"/>
    <property type="match status" value="1"/>
</dbReference>
<evidence type="ECO:0000256" key="8">
    <source>
        <dbReference type="ARBA" id="ARBA00023242"/>
    </source>
</evidence>
<dbReference type="SMART" id="SM00678">
    <property type="entry name" value="WWE"/>
    <property type="match status" value="1"/>
</dbReference>
<dbReference type="InterPro" id="IPR010314">
    <property type="entry name" value="E3_Ub_ligase_DUF913"/>
</dbReference>
<feature type="compositionally biased region" description="Polar residues" evidence="11">
    <location>
        <begin position="100"/>
        <end position="120"/>
    </location>
</feature>
<dbReference type="InterPro" id="IPR004170">
    <property type="entry name" value="WWE_dom"/>
</dbReference>
<feature type="compositionally biased region" description="Low complexity" evidence="11">
    <location>
        <begin position="2043"/>
        <end position="2053"/>
    </location>
</feature>
<keyword evidence="16" id="KW-1185">Reference proteome</keyword>
<gene>
    <name evidence="15" type="ORF">B4U80_08799</name>
</gene>
<feature type="region of interest" description="Disordered" evidence="11">
    <location>
        <begin position="1895"/>
        <end position="1925"/>
    </location>
</feature>
<evidence type="ECO:0000259" key="14">
    <source>
        <dbReference type="PROSITE" id="PS50918"/>
    </source>
</evidence>
<protein>
    <recommendedName>
        <fullName evidence="4">HECT-type E3 ubiquitin transferase</fullName>
        <ecNumber evidence="4">2.3.2.26</ecNumber>
    </recommendedName>
</protein>
<dbReference type="PANTHER" id="PTHR11254:SF67">
    <property type="entry name" value="E3 UBIQUITIN-PROTEIN LIGASE HUWE1"/>
    <property type="match status" value="1"/>
</dbReference>
<dbReference type="Gene3D" id="1.10.8.10">
    <property type="entry name" value="DNA helicase RuvA subunit, C-terminal domain"/>
    <property type="match status" value="1"/>
</dbReference>
<feature type="region of interest" description="Disordered" evidence="11">
    <location>
        <begin position="61"/>
        <end position="120"/>
    </location>
</feature>
<comment type="caution">
    <text evidence="10">Lacks conserved residue(s) required for the propagation of feature annotation.</text>
</comment>
<evidence type="ECO:0000256" key="1">
    <source>
        <dbReference type="ARBA" id="ARBA00000885"/>
    </source>
</evidence>
<feature type="compositionally biased region" description="Acidic residues" evidence="11">
    <location>
        <begin position="1575"/>
        <end position="1632"/>
    </location>
</feature>
<keyword evidence="7 10" id="KW-0833">Ubl conjugation pathway</keyword>
<comment type="subcellular location">
    <subcellularLocation>
        <location evidence="2">Nucleus</location>
    </subcellularLocation>
</comment>
<dbReference type="InterPro" id="IPR025527">
    <property type="entry name" value="HUWE1/Rev1_UBM"/>
</dbReference>
<feature type="region of interest" description="Disordered" evidence="11">
    <location>
        <begin position="1429"/>
        <end position="1516"/>
    </location>
</feature>
<dbReference type="GO" id="GO:0008270">
    <property type="term" value="F:zinc ion binding"/>
    <property type="evidence" value="ECO:0007669"/>
    <property type="project" value="InterPro"/>
</dbReference>
<dbReference type="SUPFAM" id="SSF117839">
    <property type="entry name" value="WWE domain"/>
    <property type="match status" value="1"/>
</dbReference>
<evidence type="ECO:0000256" key="11">
    <source>
        <dbReference type="SAM" id="MobiDB-lite"/>
    </source>
</evidence>
<dbReference type="PROSITE" id="PS50918">
    <property type="entry name" value="WWE"/>
    <property type="match status" value="1"/>
</dbReference>
<feature type="region of interest" description="Disordered" evidence="11">
    <location>
        <begin position="1192"/>
        <end position="1217"/>
    </location>
</feature>
<proteinExistence type="inferred from homology"/>
<feature type="non-terminal residue" evidence="15">
    <location>
        <position position="3147"/>
    </location>
</feature>
<comment type="similarity">
    <text evidence="9">Belongs to the UPL family. TOM1/PTR1 subfamily.</text>
</comment>
<dbReference type="Gene3D" id="3.90.1750.10">
    <property type="entry name" value="Hect, E3 ligase catalytic domains"/>
    <property type="match status" value="1"/>
</dbReference>
<feature type="compositionally biased region" description="Basic and acidic residues" evidence="11">
    <location>
        <begin position="1895"/>
        <end position="1919"/>
    </location>
</feature>
<dbReference type="CDD" id="cd14288">
    <property type="entry name" value="UBA_HUWE1"/>
    <property type="match status" value="1"/>
</dbReference>
<dbReference type="Gene3D" id="3.30.720.50">
    <property type="match status" value="1"/>
</dbReference>
<dbReference type="GO" id="GO:0009966">
    <property type="term" value="P:regulation of signal transduction"/>
    <property type="evidence" value="ECO:0007669"/>
    <property type="project" value="UniProtKB-ARBA"/>
</dbReference>
<dbReference type="VEuPathDB" id="VectorBase:LDEU003443"/>
<evidence type="ECO:0000259" key="13">
    <source>
        <dbReference type="PROSITE" id="PS50237"/>
    </source>
</evidence>
<dbReference type="InterPro" id="IPR003903">
    <property type="entry name" value="UIM_dom"/>
</dbReference>
<dbReference type="InterPro" id="IPR050409">
    <property type="entry name" value="E3_ubiq-protein_ligase"/>
</dbReference>
<feature type="compositionally biased region" description="Polar residues" evidence="11">
    <location>
        <begin position="1459"/>
        <end position="1478"/>
    </location>
</feature>
<dbReference type="InterPro" id="IPR035983">
    <property type="entry name" value="Hect_E3_ubiquitin_ligase"/>
</dbReference>
<organism evidence="15 16">
    <name type="scientific">Leptotrombidium deliense</name>
    <dbReference type="NCBI Taxonomy" id="299467"/>
    <lineage>
        <taxon>Eukaryota</taxon>
        <taxon>Metazoa</taxon>
        <taxon>Ecdysozoa</taxon>
        <taxon>Arthropoda</taxon>
        <taxon>Chelicerata</taxon>
        <taxon>Arachnida</taxon>
        <taxon>Acari</taxon>
        <taxon>Acariformes</taxon>
        <taxon>Trombidiformes</taxon>
        <taxon>Prostigmata</taxon>
        <taxon>Anystina</taxon>
        <taxon>Parasitengona</taxon>
        <taxon>Trombiculoidea</taxon>
        <taxon>Trombiculidae</taxon>
        <taxon>Leptotrombidium</taxon>
    </lineage>
</organism>
<dbReference type="GO" id="GO:0000209">
    <property type="term" value="P:protein polyubiquitination"/>
    <property type="evidence" value="ECO:0007669"/>
    <property type="project" value="TreeGrafter"/>
</dbReference>
<feature type="compositionally biased region" description="Polar residues" evidence="11">
    <location>
        <begin position="1439"/>
        <end position="1448"/>
    </location>
</feature>
<comment type="pathway">
    <text evidence="3">Protein modification; protein ubiquitination.</text>
</comment>
<evidence type="ECO:0000256" key="10">
    <source>
        <dbReference type="PROSITE-ProRule" id="PRU00104"/>
    </source>
</evidence>
<feature type="compositionally biased region" description="Basic and acidic residues" evidence="11">
    <location>
        <begin position="2061"/>
        <end position="2071"/>
    </location>
</feature>
<dbReference type="Pfam" id="PF06025">
    <property type="entry name" value="DUF913"/>
    <property type="match status" value="1"/>
</dbReference>
<feature type="compositionally biased region" description="Polar residues" evidence="11">
    <location>
        <begin position="2006"/>
        <end position="2022"/>
    </location>
</feature>
<keyword evidence="6" id="KW-0808">Transferase</keyword>
<dbReference type="SUPFAM" id="SSF56204">
    <property type="entry name" value="Hect, E3 ligase catalytic domain"/>
    <property type="match status" value="1"/>
</dbReference>
<feature type="compositionally biased region" description="Polar residues" evidence="11">
    <location>
        <begin position="1202"/>
        <end position="1212"/>
    </location>
</feature>
<feature type="region of interest" description="Disordered" evidence="11">
    <location>
        <begin position="285"/>
        <end position="317"/>
    </location>
</feature>
<feature type="domain" description="HECT" evidence="13">
    <location>
        <begin position="2999"/>
        <end position="3147"/>
    </location>
</feature>
<dbReference type="Proteomes" id="UP000288716">
    <property type="component" value="Unassembled WGS sequence"/>
</dbReference>
<dbReference type="InterPro" id="IPR009060">
    <property type="entry name" value="UBA-like_sf"/>
</dbReference>
<dbReference type="SMART" id="SM00119">
    <property type="entry name" value="HECTc"/>
    <property type="match status" value="1"/>
</dbReference>
<dbReference type="GO" id="GO:0006511">
    <property type="term" value="P:ubiquitin-dependent protein catabolic process"/>
    <property type="evidence" value="ECO:0007669"/>
    <property type="project" value="TreeGrafter"/>
</dbReference>
<feature type="compositionally biased region" description="Acidic residues" evidence="11">
    <location>
        <begin position="88"/>
        <end position="99"/>
    </location>
</feature>
<evidence type="ECO:0000256" key="2">
    <source>
        <dbReference type="ARBA" id="ARBA00004123"/>
    </source>
</evidence>
<feature type="domain" description="WWE" evidence="14">
    <location>
        <begin position="852"/>
        <end position="929"/>
    </location>
</feature>
<feature type="region of interest" description="Disordered" evidence="11">
    <location>
        <begin position="1997"/>
        <end position="2073"/>
    </location>
</feature>
<dbReference type="Gene3D" id="6.10.250.1630">
    <property type="match status" value="1"/>
</dbReference>
<evidence type="ECO:0000259" key="12">
    <source>
        <dbReference type="PROSITE" id="PS50030"/>
    </source>
</evidence>
<feature type="compositionally biased region" description="Low complexity" evidence="11">
    <location>
        <begin position="2188"/>
        <end position="2198"/>
    </location>
</feature>
<dbReference type="FunFam" id="3.90.1750.10:FF:000003">
    <property type="entry name" value="E3 ubiquitin-protein ligase UPL1"/>
    <property type="match status" value="1"/>
</dbReference>
<dbReference type="SUPFAM" id="SSF46934">
    <property type="entry name" value="UBA-like"/>
    <property type="match status" value="1"/>
</dbReference>
<dbReference type="GO" id="GO:0005737">
    <property type="term" value="C:cytoplasm"/>
    <property type="evidence" value="ECO:0007669"/>
    <property type="project" value="TreeGrafter"/>
</dbReference>
<dbReference type="GO" id="GO:0061630">
    <property type="term" value="F:ubiquitin protein ligase activity"/>
    <property type="evidence" value="ECO:0007669"/>
    <property type="project" value="UniProtKB-EC"/>
</dbReference>
<feature type="region of interest" description="Disordered" evidence="11">
    <location>
        <begin position="2783"/>
        <end position="2804"/>
    </location>
</feature>
<evidence type="ECO:0000256" key="5">
    <source>
        <dbReference type="ARBA" id="ARBA00022553"/>
    </source>
</evidence>
<dbReference type="OrthoDB" id="8068875at2759"/>
<feature type="compositionally biased region" description="Polar residues" evidence="11">
    <location>
        <begin position="2790"/>
        <end position="2804"/>
    </location>
</feature>
<comment type="caution">
    <text evidence="15">The sequence shown here is derived from an EMBL/GenBank/DDBJ whole genome shotgun (WGS) entry which is preliminary data.</text>
</comment>
<sequence>MRRRRSSEPMGDTSSNLGTAMDELMRHQPSLREAATTAIINLLKELCSLGSDPNCICSKPAAKSGDGSQGNSDRLRPVIPVNTPADGSSDEDEEEDEENTTTASGSGKQVDQISSAQPADTKQPVPLVDYILHVSLAHEREVLKESLKNLHSVLESLQELCRPLDPPGGSVLLEELLQGTVKALTSGTDPLQSSTLTPLLHGMSAAHAYISMFAHVCRTGQLELRNLLVTHWGSETGLIVLKGLSRLYTSLVWESTVLLALCSESSANAPWQFGRHQLEKLSGLTKESDVNSQSVNEEQTATSSAKMEVDDNTDAGETETLKKKAFQNKLSQQMKQIKPLLSSASRLGRALADLFGLLVKLSVGSPIRHRRSHHTVPNAPIAPSPPARSVASALTKLLATGLSWTPPPTSPIPKFRYNQKYPYHLMLQKFVHCGGQDAFFQTFKWALSQEGKIPLEEGIEHPELPDGTGEFLDSWLMLLEKMANPKMVLESPHTMPLKASQPNFVAFDPVKYLIQTHKKAFECVMHIWNKKPLKVYGERMSESVLAILCHLLRGETIINEKLAKDKETEVQGSSASSSTTRSSRRNELEEQGISTEHLQQLIDMGFARELALEALVHSSSLEQATEYLLSHPTINRTPNAADWDMSEDDQMMRAIAMSLGENVTEEDSEQDVTIVKDDEPLSKQRMDDFTNDILSGCLNLLDTLPDTVYRVCDMLLAVCQRNGEKWSENMIKQLLAEISENINKLLESTKPMTSGDKRTLAEWASQVTQLPEALKAATRIHLFTLMFEEKRNECAFLIQESTLLDSLIQLLEAAQNALSLTSSNKMNIVSTPKWLAPVILLIDLYEKSSVASNRRAPLLALQRRQWKWFDDRSGKWSSYALNNNKTIDDAYKAGDSYVRFSATRRKYVVQFSTMVQINEESGNWRPIMFVNDDKAMDITEEGSSSSVTVCQSPNYRVIKGMEPQYCVTLIRTAVGFMSIPVDPDTLHAVMRLCLRLTRNYEYSSQFAELGGIRALLQLSQLSAFTGFTSLATLLIRHVLEEPTTLRQTMEKVIRSTTHHSPMSCKEMHYILRVLGPAACRENELFLEISKSILRVSLMPLTKREEDDTRLLAANAVQMLKLLPTKQTNVNVQPTSIVRDVISDLLNTLTVKVNTYSEELKDNLSVAIDSQNVNRLNRESSSSDLVQQDDIDESASVDEQPVPVNSTDSNKVTANAKDDESAKKNRLLLSQSSILRLLAELVRSYCVVAKLITEHTYQPSQTEFINEECTALSFILDQLLPSTQTVGDKDCPALTRVLIAALSSCNHCPEAQTTLVNEVKSALHRALSLNESSEKHAKVQALMSIISTMIDSCPSINQSSQLNLPSSVRNQSNGLNVMVKIMLRRGIVTDLARTTHSLDLSSPHMATTVNSVLKPLETLSRIINLPNTPVAIHPKKTKTGHQSSTSNTEAMEEDNAPSAPVTSNGVPNSAAQTTDSSRVTGPDSGYDLTDTGEVNTETSTSETNAFADVTVDENTDNEGVVIEEGVPFDLYNDGHPRPNSLIDDLRNEHDIHNDDNEEAVDESHDNVVNSNGAESESGEESDSDEDDDDASGADEEERDEDDDEDDDEEDDDDDDERVDDDDDDDDEVEDDEAAGYVDHDEIEDAVTQLSDVFGIEDMLPTSVFQEGSFRLSSLLPMLETEPHANTGDVSQPSVPPAPGNVTASHPLLVRHGDIGATLGLAQTSASTAANILASRSHRSGRQRIYRPNVNSNSVNSHHNWHMQMNSRHPNPPVILQRLLGPSTAQDFLQMTSGASTSQPTRLIFTSNDFQFIATDEDWLDLHDSGNPGGTGSSSALGCIPSAMLRWTEESRVLDGDSMHDCVASLKPEIIEIWEKYRDEEIADRKEKRKKLIEEDEKAKKENKDNKKEPVKDGASDEKIANESSLNANTERLAESIVEQVLGPALASSAVASNDGASQVSMEVNENQATMNSVHSNEAVLQNDNEITEMMCAETTTEPEKPVAMDVNGSSNTNANGEPSSNELPVSGDSPPLPPERLLSNEGASLPPSSLLLSSDEFIGTTDRSESEERRDNIVSTAPEPNNVVEVANDLSTNAEAATRSVDPATGEMEIPEGVDPSFLAALPENIRQEVIAEQLRLQRIQQQRNNAASNATQPSSSNAASTANIFNEVNPEFLAALPPNIQEEVLAQQRAEQQRLQAENSNPDTPVDPASFISTLPPGLRRQVLADMDDSLLALLPGDLAAEAQSLRLELETRHRQMQERFFSNHATTALSRILRTAIDASLAAGRMSHTRYTIHTVQPTTWPWNIGSRGNNSFSASTSSTTMKPSIQGKIRGRQLLDNEALSCLLILLFVDEPKLNVQRLHRVLRNLCHHTATRQWIIQSLLAIMERIKDTKESSRHSTGHQMASWLSISLDAALGCRTNVFQIHRNSGSKKSNIPAACAHNITIHPQAGALVCRHVLDTLIALAKSFPHHFLPEQLRDDQKASSKDELSSSQPVSKLCKDTDFWEVLVKLDSLSTNRKGKSVIKSHTSFATLGNSSQNIESESISADGGLSPLAAVISLLSHPVIKRSSLLTDKLLHLLSHAAFSLPTMSSAQQAQTSTNQNLSATKSTTTGALDAREGLMVKPIVGEEHLKLAVDVLTSKSCSEDGLEDATQLLLRLSRHCEVTRNVVFRLLLDGARQLGFTVCQHIRRLSEELKNLNLSDKETNEDGDEKNTEKAMKGTLYDRFTQGAVVISAPSHFKHSISSKEVQLPSMASLTSKTSSQSFFLRILKVIVPLRKSIKGSKSKTRNQSQATQQDSSTLMNQESMEIDVNDQNPQEPLSFQLELDELWDALSNCLIELADAPDHHAVLVLQPAVEAFFLVHASDKEKSSRDMRHENRETNVNNDLAPGSPASVQCSSDSQGNVCNQSPETQKFVQFAETHKVVLNQILRQSTTPLTDGPFSVLVDHTRVLDFDVKRRYFRQELESLDDDTRREDLAVHVRREHVFEDSFRELYRRPSEEWKNRFYIVFEGEEGQDAGGLLREWYTIISREIFNPMYALFTTSPGDRVTYMINSASHCNSNHLQYFKFVGRVIAKAIYDNKLLEAYFTRSFYKHILGKPVKYTDMESEDYSFYQGLVFLLDHDVKELGYELTFSVEVQEFGVTE</sequence>
<evidence type="ECO:0000256" key="6">
    <source>
        <dbReference type="ARBA" id="ARBA00022679"/>
    </source>
</evidence>
<dbReference type="InterPro" id="IPR018123">
    <property type="entry name" value="WWE-dom_subgr"/>
</dbReference>
<dbReference type="PROSITE" id="PS50330">
    <property type="entry name" value="UIM"/>
    <property type="match status" value="1"/>
</dbReference>
<accession>A0A443SM46</accession>
<dbReference type="InterPro" id="IPR000569">
    <property type="entry name" value="HECT_dom"/>
</dbReference>
<evidence type="ECO:0000256" key="7">
    <source>
        <dbReference type="ARBA" id="ARBA00022786"/>
    </source>
</evidence>
<feature type="compositionally biased region" description="Low complexity" evidence="11">
    <location>
        <begin position="1494"/>
        <end position="1503"/>
    </location>
</feature>
<dbReference type="InterPro" id="IPR015940">
    <property type="entry name" value="UBA"/>
</dbReference>
<name>A0A443SM46_9ACAR</name>
<evidence type="ECO:0000256" key="9">
    <source>
        <dbReference type="ARBA" id="ARBA00034494"/>
    </source>
</evidence>
<evidence type="ECO:0000256" key="3">
    <source>
        <dbReference type="ARBA" id="ARBA00004906"/>
    </source>
</evidence>
<dbReference type="EMBL" id="NCKV01001296">
    <property type="protein sequence ID" value="RWS28597.1"/>
    <property type="molecule type" value="Genomic_DNA"/>
</dbReference>
<feature type="compositionally biased region" description="Polar residues" evidence="11">
    <location>
        <begin position="290"/>
        <end position="305"/>
    </location>
</feature>
<comment type="catalytic activity">
    <reaction evidence="1">
        <text>S-ubiquitinyl-[E2 ubiquitin-conjugating enzyme]-L-cysteine + [acceptor protein]-L-lysine = [E2 ubiquitin-conjugating enzyme]-L-cysteine + N(6)-ubiquitinyl-[acceptor protein]-L-lysine.</text>
        <dbReference type="EC" id="2.3.2.26"/>
    </reaction>
</comment>
<dbReference type="PROSITE" id="PS50237">
    <property type="entry name" value="HECT"/>
    <property type="match status" value="1"/>
</dbReference>
<feature type="region of interest" description="Disordered" evidence="11">
    <location>
        <begin position="2188"/>
        <end position="2208"/>
    </location>
</feature>
<dbReference type="GO" id="GO:0005634">
    <property type="term" value="C:nucleus"/>
    <property type="evidence" value="ECO:0007669"/>
    <property type="project" value="UniProtKB-SubCell"/>
</dbReference>
<dbReference type="EC" id="2.3.2.26" evidence="4"/>
<reference evidence="15 16" key="1">
    <citation type="journal article" date="2018" name="Gigascience">
        <title>Genomes of trombidid mites reveal novel predicted allergens and laterally-transferred genes associated with secondary metabolism.</title>
        <authorList>
            <person name="Dong X."/>
            <person name="Chaisiri K."/>
            <person name="Xia D."/>
            <person name="Armstrong S.D."/>
            <person name="Fang Y."/>
            <person name="Donnelly M.J."/>
            <person name="Kadowaki T."/>
            <person name="McGarry J.W."/>
            <person name="Darby A.C."/>
            <person name="Makepeace B.L."/>
        </authorList>
    </citation>
    <scope>NUCLEOTIDE SEQUENCE [LARGE SCALE GENOMIC DNA]</scope>
    <source>
        <strain evidence="15">UoL-UT</strain>
    </source>
</reference>
<dbReference type="STRING" id="299467.A0A443SM46"/>
<feature type="domain" description="UBA" evidence="12">
    <location>
        <begin position="587"/>
        <end position="631"/>
    </location>
</feature>
<dbReference type="PROSITE" id="PS50030">
    <property type="entry name" value="UBA"/>
    <property type="match status" value="1"/>
</dbReference>